<dbReference type="Gene3D" id="3.90.550.10">
    <property type="entry name" value="Spore Coat Polysaccharide Biosynthesis Protein SpsA, Chain A"/>
    <property type="match status" value="1"/>
</dbReference>
<dbReference type="PANTHER" id="PTHR22916">
    <property type="entry name" value="GLYCOSYLTRANSFERASE"/>
    <property type="match status" value="1"/>
</dbReference>
<evidence type="ECO:0000313" key="2">
    <source>
        <dbReference type="EMBL" id="SFS90105.1"/>
    </source>
</evidence>
<gene>
    <name evidence="2" type="ORF">SAMN04488050_106173</name>
</gene>
<protein>
    <submittedName>
        <fullName evidence="2">Glycosyl transferase family 2</fullName>
    </submittedName>
</protein>
<dbReference type="PANTHER" id="PTHR22916:SF3">
    <property type="entry name" value="UDP-GLCNAC:BETAGAL BETA-1,3-N-ACETYLGLUCOSAMINYLTRANSFERASE-LIKE PROTEIN 1"/>
    <property type="match status" value="1"/>
</dbReference>
<reference evidence="3" key="1">
    <citation type="submission" date="2016-10" db="EMBL/GenBank/DDBJ databases">
        <authorList>
            <person name="Varghese N."/>
            <person name="Submissions S."/>
        </authorList>
    </citation>
    <scope>NUCLEOTIDE SEQUENCE [LARGE SCALE GENOMIC DNA]</scope>
    <source>
        <strain evidence="3">DSM 26894</strain>
    </source>
</reference>
<dbReference type="GO" id="GO:0016758">
    <property type="term" value="F:hexosyltransferase activity"/>
    <property type="evidence" value="ECO:0007669"/>
    <property type="project" value="UniProtKB-ARBA"/>
</dbReference>
<dbReference type="Proteomes" id="UP000199392">
    <property type="component" value="Unassembled WGS sequence"/>
</dbReference>
<keyword evidence="3" id="KW-1185">Reference proteome</keyword>
<dbReference type="AlphaFoldDB" id="A0A1I6TLQ7"/>
<dbReference type="OrthoDB" id="5291101at2"/>
<dbReference type="InterPro" id="IPR029044">
    <property type="entry name" value="Nucleotide-diphossugar_trans"/>
</dbReference>
<dbReference type="RefSeq" id="WP_092425122.1">
    <property type="nucleotide sequence ID" value="NZ_FNCL01000006.1"/>
</dbReference>
<dbReference type="Pfam" id="PF00535">
    <property type="entry name" value="Glycos_transf_2"/>
    <property type="match status" value="1"/>
</dbReference>
<dbReference type="SUPFAM" id="SSF53448">
    <property type="entry name" value="Nucleotide-diphospho-sugar transferases"/>
    <property type="match status" value="1"/>
</dbReference>
<sequence>MPRFSVVIPCFNAEDTIADTIESLLAQTEQDWEALIIDDGSSDDTRLIAASMAGIDMRFRLMKNDGVGPSAARNMALAEADGEIIAFLDADDTWHPEKLEMLDTFFEEESADACFGRVYQSDGRTVGSLTGPYEGTLTLQALFAENPVCTMSNLAIRLESFLASGGFNAEISHNADLEWLVRLIGDGAKVVGIDAPLVTYRSIGAGLSSDIEGMKAGRAIALISAARYGFRSDAGDEAAYLRRLLSRALRRGAPGMDTLRLGLSALAATPGGWTSSPLHGLRVLSTTLIAAVLPRALRNALFSR</sequence>
<keyword evidence="2" id="KW-0808">Transferase</keyword>
<dbReference type="STRING" id="311180.SAMN04488050_106173"/>
<feature type="domain" description="Glycosyltransferase 2-like" evidence="1">
    <location>
        <begin position="5"/>
        <end position="161"/>
    </location>
</feature>
<accession>A0A1I6TLQ7</accession>
<name>A0A1I6TLQ7_9RHOB</name>
<dbReference type="CDD" id="cd00761">
    <property type="entry name" value="Glyco_tranf_GTA_type"/>
    <property type="match status" value="1"/>
</dbReference>
<proteinExistence type="predicted"/>
<evidence type="ECO:0000259" key="1">
    <source>
        <dbReference type="Pfam" id="PF00535"/>
    </source>
</evidence>
<evidence type="ECO:0000313" key="3">
    <source>
        <dbReference type="Proteomes" id="UP000199392"/>
    </source>
</evidence>
<dbReference type="InterPro" id="IPR001173">
    <property type="entry name" value="Glyco_trans_2-like"/>
</dbReference>
<organism evidence="2 3">
    <name type="scientific">Alloyangia pacifica</name>
    <dbReference type="NCBI Taxonomy" id="311180"/>
    <lineage>
        <taxon>Bacteria</taxon>
        <taxon>Pseudomonadati</taxon>
        <taxon>Pseudomonadota</taxon>
        <taxon>Alphaproteobacteria</taxon>
        <taxon>Rhodobacterales</taxon>
        <taxon>Roseobacteraceae</taxon>
        <taxon>Alloyangia</taxon>
    </lineage>
</organism>
<dbReference type="EMBL" id="FOZW01000006">
    <property type="protein sequence ID" value="SFS90105.1"/>
    <property type="molecule type" value="Genomic_DNA"/>
</dbReference>